<sequence>MRQRSSRAGRAPISGATHDSLTIFHDPGLTELVVISLSSHGSNCSDSSAGSDGSEGPGLTNQNPPALSVNRQGVGPIGRKNTAGPSPLFAAPCPLLLPQALPSSASTLFASLCRVSSIELYLGKMRKLTVVYGAADSTFGICTV</sequence>
<dbReference type="Proteomes" id="UP001066276">
    <property type="component" value="Chromosome 5"/>
</dbReference>
<proteinExistence type="predicted"/>
<dbReference type="EMBL" id="JANPWB010000009">
    <property type="protein sequence ID" value="KAJ1153123.1"/>
    <property type="molecule type" value="Genomic_DNA"/>
</dbReference>
<feature type="compositionally biased region" description="Low complexity" evidence="1">
    <location>
        <begin position="43"/>
        <end position="58"/>
    </location>
</feature>
<comment type="caution">
    <text evidence="2">The sequence shown here is derived from an EMBL/GenBank/DDBJ whole genome shotgun (WGS) entry which is preliminary data.</text>
</comment>
<evidence type="ECO:0000313" key="3">
    <source>
        <dbReference type="Proteomes" id="UP001066276"/>
    </source>
</evidence>
<evidence type="ECO:0000313" key="2">
    <source>
        <dbReference type="EMBL" id="KAJ1153123.1"/>
    </source>
</evidence>
<feature type="region of interest" description="Disordered" evidence="1">
    <location>
        <begin position="43"/>
        <end position="81"/>
    </location>
</feature>
<reference evidence="2" key="1">
    <citation type="journal article" date="2022" name="bioRxiv">
        <title>Sequencing and chromosome-scale assembly of the giantPleurodeles waltlgenome.</title>
        <authorList>
            <person name="Brown T."/>
            <person name="Elewa A."/>
            <person name="Iarovenko S."/>
            <person name="Subramanian E."/>
            <person name="Araus A.J."/>
            <person name="Petzold A."/>
            <person name="Susuki M."/>
            <person name="Suzuki K.-i.T."/>
            <person name="Hayashi T."/>
            <person name="Toyoda A."/>
            <person name="Oliveira C."/>
            <person name="Osipova E."/>
            <person name="Leigh N.D."/>
            <person name="Simon A."/>
            <person name="Yun M.H."/>
        </authorList>
    </citation>
    <scope>NUCLEOTIDE SEQUENCE</scope>
    <source>
        <strain evidence="2">20211129_DDA</strain>
        <tissue evidence="2">Liver</tissue>
    </source>
</reference>
<gene>
    <name evidence="2" type="ORF">NDU88_005889</name>
</gene>
<evidence type="ECO:0000256" key="1">
    <source>
        <dbReference type="SAM" id="MobiDB-lite"/>
    </source>
</evidence>
<dbReference type="AlphaFoldDB" id="A0AAV7RQD9"/>
<accession>A0AAV7RQD9</accession>
<feature type="compositionally biased region" description="Polar residues" evidence="1">
    <location>
        <begin position="59"/>
        <end position="71"/>
    </location>
</feature>
<organism evidence="2 3">
    <name type="scientific">Pleurodeles waltl</name>
    <name type="common">Iberian ribbed newt</name>
    <dbReference type="NCBI Taxonomy" id="8319"/>
    <lineage>
        <taxon>Eukaryota</taxon>
        <taxon>Metazoa</taxon>
        <taxon>Chordata</taxon>
        <taxon>Craniata</taxon>
        <taxon>Vertebrata</taxon>
        <taxon>Euteleostomi</taxon>
        <taxon>Amphibia</taxon>
        <taxon>Batrachia</taxon>
        <taxon>Caudata</taxon>
        <taxon>Salamandroidea</taxon>
        <taxon>Salamandridae</taxon>
        <taxon>Pleurodelinae</taxon>
        <taxon>Pleurodeles</taxon>
    </lineage>
</organism>
<keyword evidence="3" id="KW-1185">Reference proteome</keyword>
<protein>
    <submittedName>
        <fullName evidence="2">Uncharacterized protein</fullName>
    </submittedName>
</protein>
<name>A0AAV7RQD9_PLEWA</name>